<feature type="domain" description="CBS" evidence="12">
    <location>
        <begin position="514"/>
        <end position="574"/>
    </location>
</feature>
<evidence type="ECO:0000313" key="13">
    <source>
        <dbReference type="EMBL" id="TVT59605.1"/>
    </source>
</evidence>
<feature type="transmembrane region" description="Helical" evidence="11">
    <location>
        <begin position="276"/>
        <end position="302"/>
    </location>
</feature>
<feature type="transmembrane region" description="Helical" evidence="11">
    <location>
        <begin position="12"/>
        <end position="44"/>
    </location>
</feature>
<dbReference type="EMBL" id="VMRY01000003">
    <property type="protein sequence ID" value="TVT59605.1"/>
    <property type="molecule type" value="Genomic_DNA"/>
</dbReference>
<comment type="subcellular location">
    <subcellularLocation>
        <location evidence="1">Membrane</location>
        <topology evidence="1">Multi-pass membrane protein</topology>
    </subcellularLocation>
</comment>
<evidence type="ECO:0000256" key="8">
    <source>
        <dbReference type="ARBA" id="ARBA00023214"/>
    </source>
</evidence>
<dbReference type="PANTHER" id="PTHR43427">
    <property type="entry name" value="CHLORIDE CHANNEL PROTEIN CLC-E"/>
    <property type="match status" value="1"/>
</dbReference>
<keyword evidence="10" id="KW-0129">CBS domain</keyword>
<keyword evidence="3 11" id="KW-0812">Transmembrane</keyword>
<feature type="transmembrane region" description="Helical" evidence="11">
    <location>
        <begin position="410"/>
        <end position="426"/>
    </location>
</feature>
<feature type="transmembrane region" description="Helical" evidence="11">
    <location>
        <begin position="347"/>
        <end position="368"/>
    </location>
</feature>
<dbReference type="AlphaFoldDB" id="A0A558DEZ8"/>
<evidence type="ECO:0000256" key="6">
    <source>
        <dbReference type="ARBA" id="ARBA00023136"/>
    </source>
</evidence>
<sequence>MNHETLLYPQKQFGIFLLAILIGVIGGIAAWLFRLLIGFIHNFAFFGSLTAVYDANQHTLPSSWGWLIIFVPILGGMVVVWLVKNFAPEAKGHGVPEVIHAIHYNQGIIKGRVSLVKALASAITIGTGGSLGREGPIVQIGSAFSSAIGQWFGLSASQKIVLISCGASAGIAATFNAPLAGVLFSIELLLVTTNSKTLLPVAVSTVIAANVGHYLIGTDPAFTISIPEIHHSVSQELMLLPLYFPIGVVIGIAALFFTKCIYWAEDAFSLLPVNDYLRHALGTLLLGLLFYWMLLTFQHYYVQGVGYATIQDILNDVITDPKLMLFLFFAKLLATCLTIGSGGSGGVFSPSLFLGAALGGFIGQALMIMAPGLEIEPMTFAIIGMASMVGASTSAPLTAVIITYEMTQNYSIILPVMLTVCVAYVVRRSLSETDIYTHKLARRGHFIPEGRTSDMSAHLKVRQVMSLDYRFLNQTDHVTPYKGTTLVVDGNQVVGIIGPFNYIVGSDVLAESIMSKEFSSLPPDFSLKTVLYHLDKLHHDSVLICDGGKPLVDGVKGVLTSRDIANIAAKAAQIQHA</sequence>
<gene>
    <name evidence="13" type="ORF">FHK82_01095</name>
</gene>
<dbReference type="Pfam" id="PF00654">
    <property type="entry name" value="Voltage_CLC"/>
    <property type="match status" value="1"/>
</dbReference>
<evidence type="ECO:0000256" key="4">
    <source>
        <dbReference type="ARBA" id="ARBA00022989"/>
    </source>
</evidence>
<keyword evidence="5" id="KW-0406">Ion transport</keyword>
<dbReference type="InterPro" id="IPR001807">
    <property type="entry name" value="ClC"/>
</dbReference>
<dbReference type="InterPro" id="IPR046342">
    <property type="entry name" value="CBS_dom_sf"/>
</dbReference>
<name>A0A558DEZ8_9GAMM</name>
<comment type="caution">
    <text evidence="13">The sequence shown here is derived from an EMBL/GenBank/DDBJ whole genome shotgun (WGS) entry which is preliminary data.</text>
</comment>
<dbReference type="PRINTS" id="PR00762">
    <property type="entry name" value="CLCHANNEL"/>
</dbReference>
<accession>A0A558DEZ8</accession>
<dbReference type="CDD" id="cd00400">
    <property type="entry name" value="Voltage_gated_ClC"/>
    <property type="match status" value="1"/>
</dbReference>
<protein>
    <submittedName>
        <fullName evidence="13">Chloride channel protein</fullName>
    </submittedName>
</protein>
<dbReference type="Proteomes" id="UP000317355">
    <property type="component" value="Unassembled WGS sequence"/>
</dbReference>
<evidence type="ECO:0000256" key="5">
    <source>
        <dbReference type="ARBA" id="ARBA00023065"/>
    </source>
</evidence>
<organism evidence="13 14">
    <name type="scientific">Sedimenticola thiotaurini</name>
    <dbReference type="NCBI Taxonomy" id="1543721"/>
    <lineage>
        <taxon>Bacteria</taxon>
        <taxon>Pseudomonadati</taxon>
        <taxon>Pseudomonadota</taxon>
        <taxon>Gammaproteobacteria</taxon>
        <taxon>Chromatiales</taxon>
        <taxon>Sedimenticolaceae</taxon>
        <taxon>Sedimenticola</taxon>
    </lineage>
</organism>
<dbReference type="Gene3D" id="1.10.3080.10">
    <property type="entry name" value="Clc chloride channel"/>
    <property type="match status" value="1"/>
</dbReference>
<dbReference type="InterPro" id="IPR050368">
    <property type="entry name" value="ClC-type_chloride_channel"/>
</dbReference>
<reference evidence="13 14" key="1">
    <citation type="submission" date="2019-07" db="EMBL/GenBank/DDBJ databases">
        <title>The pathways for chlorine oxyanion respiration interact through the shared metabolite chlorate.</title>
        <authorList>
            <person name="Barnum T.P."/>
            <person name="Cheng Y."/>
            <person name="Hill K.A."/>
            <person name="Lucas L.N."/>
            <person name="Carlson H.K."/>
            <person name="Coates J.D."/>
        </authorList>
    </citation>
    <scope>NUCLEOTIDE SEQUENCE [LARGE SCALE GENOMIC DNA]</scope>
    <source>
        <strain evidence="13">BK-3</strain>
    </source>
</reference>
<feature type="transmembrane region" description="Helical" evidence="11">
    <location>
        <begin position="323"/>
        <end position="341"/>
    </location>
</feature>
<dbReference type="InterPro" id="IPR014743">
    <property type="entry name" value="Cl-channel_core"/>
</dbReference>
<dbReference type="SUPFAM" id="SSF54631">
    <property type="entry name" value="CBS-domain pair"/>
    <property type="match status" value="1"/>
</dbReference>
<feature type="transmembrane region" description="Helical" evidence="11">
    <location>
        <begin position="64"/>
        <end position="83"/>
    </location>
</feature>
<evidence type="ECO:0000256" key="11">
    <source>
        <dbReference type="SAM" id="Phobius"/>
    </source>
</evidence>
<evidence type="ECO:0000259" key="12">
    <source>
        <dbReference type="PROSITE" id="PS51371"/>
    </source>
</evidence>
<evidence type="ECO:0000256" key="1">
    <source>
        <dbReference type="ARBA" id="ARBA00004141"/>
    </source>
</evidence>
<feature type="transmembrane region" description="Helical" evidence="11">
    <location>
        <begin position="380"/>
        <end position="404"/>
    </location>
</feature>
<keyword evidence="8" id="KW-0868">Chloride</keyword>
<evidence type="ECO:0000313" key="14">
    <source>
        <dbReference type="Proteomes" id="UP000317355"/>
    </source>
</evidence>
<dbReference type="SUPFAM" id="SSF81340">
    <property type="entry name" value="Clc chloride channel"/>
    <property type="match status" value="1"/>
</dbReference>
<evidence type="ECO:0000256" key="10">
    <source>
        <dbReference type="PROSITE-ProRule" id="PRU00703"/>
    </source>
</evidence>
<dbReference type="GO" id="GO:0034707">
    <property type="term" value="C:chloride channel complex"/>
    <property type="evidence" value="ECO:0007669"/>
    <property type="project" value="UniProtKB-KW"/>
</dbReference>
<dbReference type="GO" id="GO:0005254">
    <property type="term" value="F:chloride channel activity"/>
    <property type="evidence" value="ECO:0007669"/>
    <property type="project" value="UniProtKB-KW"/>
</dbReference>
<feature type="transmembrane region" description="Helical" evidence="11">
    <location>
        <begin position="237"/>
        <end position="264"/>
    </location>
</feature>
<proteinExistence type="predicted"/>
<dbReference type="PANTHER" id="PTHR43427:SF6">
    <property type="entry name" value="CHLORIDE CHANNEL PROTEIN CLC-E"/>
    <property type="match status" value="1"/>
</dbReference>
<evidence type="ECO:0000256" key="9">
    <source>
        <dbReference type="ARBA" id="ARBA00023303"/>
    </source>
</evidence>
<dbReference type="PROSITE" id="PS51371">
    <property type="entry name" value="CBS"/>
    <property type="match status" value="1"/>
</dbReference>
<evidence type="ECO:0000256" key="7">
    <source>
        <dbReference type="ARBA" id="ARBA00023173"/>
    </source>
</evidence>
<keyword evidence="9" id="KW-0407">Ion channel</keyword>
<keyword evidence="6 11" id="KW-0472">Membrane</keyword>
<evidence type="ECO:0000256" key="3">
    <source>
        <dbReference type="ARBA" id="ARBA00022692"/>
    </source>
</evidence>
<keyword evidence="4 11" id="KW-1133">Transmembrane helix</keyword>
<evidence type="ECO:0000256" key="2">
    <source>
        <dbReference type="ARBA" id="ARBA00022448"/>
    </source>
</evidence>
<feature type="transmembrane region" description="Helical" evidence="11">
    <location>
        <begin position="198"/>
        <end position="216"/>
    </location>
</feature>
<feature type="transmembrane region" description="Helical" evidence="11">
    <location>
        <begin position="160"/>
        <end position="186"/>
    </location>
</feature>
<keyword evidence="7" id="KW-0869">Chloride channel</keyword>
<dbReference type="InterPro" id="IPR000644">
    <property type="entry name" value="CBS_dom"/>
</dbReference>
<keyword evidence="2" id="KW-0813">Transport</keyword>